<reference evidence="2 3" key="1">
    <citation type="journal article" date="2019" name="Nat. Med.">
        <title>A library of human gut bacterial isolates paired with longitudinal multiomics data enables mechanistic microbiome research.</title>
        <authorList>
            <person name="Poyet M."/>
            <person name="Groussin M."/>
            <person name="Gibbons S.M."/>
            <person name="Avila-Pacheco J."/>
            <person name="Jiang X."/>
            <person name="Kearney S.M."/>
            <person name="Perrotta A.R."/>
            <person name="Berdy B."/>
            <person name="Zhao S."/>
            <person name="Lieberman T.D."/>
            <person name="Swanson P.K."/>
            <person name="Smith M."/>
            <person name="Roesemann S."/>
            <person name="Alexander J.E."/>
            <person name="Rich S.A."/>
            <person name="Livny J."/>
            <person name="Vlamakis H."/>
            <person name="Clish C."/>
            <person name="Bullock K."/>
            <person name="Deik A."/>
            <person name="Scott J."/>
            <person name="Pierce K.A."/>
            <person name="Xavier R.J."/>
            <person name="Alm E.J."/>
        </authorList>
    </citation>
    <scope>NUCLEOTIDE SEQUENCE [LARGE SCALE GENOMIC DNA]</scope>
    <source>
        <strain evidence="2 3">BIOML-A6</strain>
    </source>
</reference>
<dbReference type="AlphaFoldDB" id="A0A642PQ15"/>
<gene>
    <name evidence="2" type="ORF">F2Y81_23985</name>
</gene>
<dbReference type="Proteomes" id="UP000448877">
    <property type="component" value="Unassembled WGS sequence"/>
</dbReference>
<dbReference type="PROSITE" id="PS00018">
    <property type="entry name" value="EF_HAND_1"/>
    <property type="match status" value="1"/>
</dbReference>
<dbReference type="PROSITE" id="PS50222">
    <property type="entry name" value="EF_HAND_2"/>
    <property type="match status" value="1"/>
</dbReference>
<organism evidence="2 3">
    <name type="scientific">Bacteroides cellulosilyticus</name>
    <dbReference type="NCBI Taxonomy" id="246787"/>
    <lineage>
        <taxon>Bacteria</taxon>
        <taxon>Pseudomonadati</taxon>
        <taxon>Bacteroidota</taxon>
        <taxon>Bacteroidia</taxon>
        <taxon>Bacteroidales</taxon>
        <taxon>Bacteroidaceae</taxon>
        <taxon>Bacteroides</taxon>
    </lineage>
</organism>
<proteinExistence type="predicted"/>
<comment type="caution">
    <text evidence="2">The sequence shown here is derived from an EMBL/GenBank/DDBJ whole genome shotgun (WGS) entry which is preliminary data.</text>
</comment>
<dbReference type="RefSeq" id="WP_149920522.1">
    <property type="nucleotide sequence ID" value="NZ_VVYV01000057.1"/>
</dbReference>
<sequence length="406" mass="46901">MDTDGNKQITFEEFLSLLKQEKDSLESQMAERFGMKIYKSADGFTQEEIYDYAGAKDCVATLTLTQESAKEYGESLTVTFVYYQKDRIALEKDKTALNDIPNVKAKELLGELDDILHAKLLKDGIPTNEIVEMLVGPPSEENNTYASSLLRKPKVLEIPIESEGNGFDIFFMYGALSHFISDGIGLTPEEHNEYLAYKILLEREKLTEKEKKEIFDENGVIINQEVGYCWLLFKKAVGKLTEKNEADLKLLTQNRIAVRLELANKELQNMGLSFEKLAKKYPEKAALLFSRILNFREHRYNIVGKHLLYMSFESFLHIYLRHVKELAVDNQFGERSKFQLAEKDLKATMDLVLGALNDEYQAYKDEHPNNRFFRKGTMAYYYNGDYYDIDILPDGQIGSFYKRIDE</sequence>
<dbReference type="InterPro" id="IPR002048">
    <property type="entry name" value="EF_hand_dom"/>
</dbReference>
<dbReference type="InterPro" id="IPR018247">
    <property type="entry name" value="EF_Hand_1_Ca_BS"/>
</dbReference>
<accession>A0A642PQ15</accession>
<feature type="domain" description="EF-hand" evidence="1">
    <location>
        <begin position="1"/>
        <end position="24"/>
    </location>
</feature>
<protein>
    <recommendedName>
        <fullName evidence="1">EF-hand domain-containing protein</fullName>
    </recommendedName>
</protein>
<name>A0A642PQ15_9BACE</name>
<evidence type="ECO:0000313" key="3">
    <source>
        <dbReference type="Proteomes" id="UP000448877"/>
    </source>
</evidence>
<dbReference type="EMBL" id="VVYV01000057">
    <property type="protein sequence ID" value="KAA5413102.1"/>
    <property type="molecule type" value="Genomic_DNA"/>
</dbReference>
<evidence type="ECO:0000259" key="1">
    <source>
        <dbReference type="PROSITE" id="PS50222"/>
    </source>
</evidence>
<dbReference type="GO" id="GO:0005509">
    <property type="term" value="F:calcium ion binding"/>
    <property type="evidence" value="ECO:0007669"/>
    <property type="project" value="InterPro"/>
</dbReference>
<evidence type="ECO:0000313" key="2">
    <source>
        <dbReference type="EMBL" id="KAA5413102.1"/>
    </source>
</evidence>